<dbReference type="InterPro" id="IPR045886">
    <property type="entry name" value="ThiF/MoeB/HesA"/>
</dbReference>
<dbReference type="KEGG" id="tpla:ElP_26650"/>
<dbReference type="InterPro" id="IPR035985">
    <property type="entry name" value="Ubiquitin-activating_enz"/>
</dbReference>
<feature type="domain" description="THIF-type NAD/FAD binding fold" evidence="1">
    <location>
        <begin position="27"/>
        <end position="279"/>
    </location>
</feature>
<evidence type="ECO:0000313" key="2">
    <source>
        <dbReference type="EMBL" id="QDV34769.1"/>
    </source>
</evidence>
<keyword evidence="3" id="KW-1185">Reference proteome</keyword>
<dbReference type="NCBIfam" id="NF006077">
    <property type="entry name" value="PRK08223.1"/>
    <property type="match status" value="1"/>
</dbReference>
<dbReference type="PANTHER" id="PTHR43267">
    <property type="entry name" value="TRNA THREONYLCARBAMOYLADENOSINE DEHYDRATASE"/>
    <property type="match status" value="1"/>
</dbReference>
<name>A0A518H1R2_9BACT</name>
<proteinExistence type="predicted"/>
<evidence type="ECO:0000259" key="1">
    <source>
        <dbReference type="Pfam" id="PF00899"/>
    </source>
</evidence>
<dbReference type="PANTHER" id="PTHR43267:SF1">
    <property type="entry name" value="TRNA THREONYLCARBAMOYLADENOSINE DEHYDRATASE"/>
    <property type="match status" value="1"/>
</dbReference>
<protein>
    <submittedName>
        <fullName evidence="2">tRNA threonylcarbamoyladenosine dehydratase</fullName>
        <ecNumber evidence="2">6.1.-.-</ecNumber>
    </submittedName>
</protein>
<dbReference type="CDD" id="cd01483">
    <property type="entry name" value="E1_enzyme_family"/>
    <property type="match status" value="1"/>
</dbReference>
<dbReference type="EC" id="6.1.-.-" evidence="2"/>
<organism evidence="2 3">
    <name type="scientific">Tautonia plasticadhaerens</name>
    <dbReference type="NCBI Taxonomy" id="2527974"/>
    <lineage>
        <taxon>Bacteria</taxon>
        <taxon>Pseudomonadati</taxon>
        <taxon>Planctomycetota</taxon>
        <taxon>Planctomycetia</taxon>
        <taxon>Isosphaerales</taxon>
        <taxon>Isosphaeraceae</taxon>
        <taxon>Tautonia</taxon>
    </lineage>
</organism>
<dbReference type="RefSeq" id="WP_145269887.1">
    <property type="nucleotide sequence ID" value="NZ_CP036426.1"/>
</dbReference>
<dbReference type="Pfam" id="PF00899">
    <property type="entry name" value="ThiF"/>
    <property type="match status" value="1"/>
</dbReference>
<dbReference type="GO" id="GO:0061504">
    <property type="term" value="P:cyclic threonylcarbamoyladenosine biosynthetic process"/>
    <property type="evidence" value="ECO:0007669"/>
    <property type="project" value="TreeGrafter"/>
</dbReference>
<dbReference type="AlphaFoldDB" id="A0A518H1R2"/>
<dbReference type="OrthoDB" id="9804150at2"/>
<reference evidence="2 3" key="1">
    <citation type="submission" date="2019-02" db="EMBL/GenBank/DDBJ databases">
        <title>Deep-cultivation of Planctomycetes and their phenomic and genomic characterization uncovers novel biology.</title>
        <authorList>
            <person name="Wiegand S."/>
            <person name="Jogler M."/>
            <person name="Boedeker C."/>
            <person name="Pinto D."/>
            <person name="Vollmers J."/>
            <person name="Rivas-Marin E."/>
            <person name="Kohn T."/>
            <person name="Peeters S.H."/>
            <person name="Heuer A."/>
            <person name="Rast P."/>
            <person name="Oberbeckmann S."/>
            <person name="Bunk B."/>
            <person name="Jeske O."/>
            <person name="Meyerdierks A."/>
            <person name="Storesund J.E."/>
            <person name="Kallscheuer N."/>
            <person name="Luecker S."/>
            <person name="Lage O.M."/>
            <person name="Pohl T."/>
            <person name="Merkel B.J."/>
            <person name="Hornburger P."/>
            <person name="Mueller R.-W."/>
            <person name="Bruemmer F."/>
            <person name="Labrenz M."/>
            <person name="Spormann A.M."/>
            <person name="Op den Camp H."/>
            <person name="Overmann J."/>
            <person name="Amann R."/>
            <person name="Jetten M.S.M."/>
            <person name="Mascher T."/>
            <person name="Medema M.H."/>
            <person name="Devos D.P."/>
            <person name="Kaster A.-K."/>
            <person name="Ovreas L."/>
            <person name="Rohde M."/>
            <person name="Galperin M.Y."/>
            <person name="Jogler C."/>
        </authorList>
    </citation>
    <scope>NUCLEOTIDE SEQUENCE [LARGE SCALE GENOMIC DNA]</scope>
    <source>
        <strain evidence="2 3">ElP</strain>
    </source>
</reference>
<dbReference type="GO" id="GO:0008641">
    <property type="term" value="F:ubiquitin-like modifier activating enzyme activity"/>
    <property type="evidence" value="ECO:0007669"/>
    <property type="project" value="InterPro"/>
</dbReference>
<sequence length="312" mass="34347">MGPIDRPGSPPERDDPGRSFSYEQAFSRNLGLIGPGEQRRLRAATVAIVGMGGVGGIHLVTLARLGIGGFTIADPDRFDLVNFNRQYGASCRSLGRPKAEVMAEEARAINPEVRLRVIPEAIDRGNVGELLDGVDVLVDGIDFFAMETRRLVFAEARRRGIWALTAGPIGFSAAWISFDPSGMSFDDYFDLRDGMDPLDQLVAFLVGLTPRATHRSYLDFSQVDTATGRGPSVGLACHLCSGVAAAEVVKILLGRSPIRPAPWYFQFDAYRQILRRGKLPGANRHPWRLLKRRLVRRFLERMGWGRPTIGGS</sequence>
<dbReference type="GO" id="GO:0061503">
    <property type="term" value="F:tRNA threonylcarbamoyladenosine dehydratase"/>
    <property type="evidence" value="ECO:0007669"/>
    <property type="project" value="TreeGrafter"/>
</dbReference>
<dbReference type="SUPFAM" id="SSF69572">
    <property type="entry name" value="Activating enzymes of the ubiquitin-like proteins"/>
    <property type="match status" value="1"/>
</dbReference>
<dbReference type="Gene3D" id="3.40.50.720">
    <property type="entry name" value="NAD(P)-binding Rossmann-like Domain"/>
    <property type="match status" value="1"/>
</dbReference>
<evidence type="ECO:0000313" key="3">
    <source>
        <dbReference type="Proteomes" id="UP000317835"/>
    </source>
</evidence>
<accession>A0A518H1R2</accession>
<dbReference type="EMBL" id="CP036426">
    <property type="protein sequence ID" value="QDV34769.1"/>
    <property type="molecule type" value="Genomic_DNA"/>
</dbReference>
<dbReference type="InterPro" id="IPR000594">
    <property type="entry name" value="ThiF_NAD_FAD-bd"/>
</dbReference>
<dbReference type="Proteomes" id="UP000317835">
    <property type="component" value="Chromosome"/>
</dbReference>
<gene>
    <name evidence="2" type="primary">tcdA</name>
    <name evidence="2" type="ORF">ElP_26650</name>
</gene>
<keyword evidence="2" id="KW-0436">Ligase</keyword>